<dbReference type="OrthoDB" id="7419171at2759"/>
<dbReference type="FunFam" id="3.15.10.30:FF:000001">
    <property type="entry name" value="Takeout-like protein 1"/>
    <property type="match status" value="2"/>
</dbReference>
<dbReference type="Proteomes" id="UP000292052">
    <property type="component" value="Unassembled WGS sequence"/>
</dbReference>
<dbReference type="SMART" id="SM00700">
    <property type="entry name" value="JHBP"/>
    <property type="match status" value="2"/>
</dbReference>
<protein>
    <submittedName>
        <fullName evidence="5">Takeout-like</fullName>
    </submittedName>
</protein>
<sequence>MSVKIILVLVVLFYTDYSESKKSIPSYIDLCHRDDPNLGACVTKAVEKIQPHLRDGVPELFLPSMNPFIVLQADLDKGDSFKASFKNIEVYYADEFKIEDAKIDLDQLRIELAVSFSRLRIKSQYNIQGKILILQVNGQGLADGNFTNVYVKAVANGKFSSKNGKDYVVVNNRSLELDLGKPVFYFDNVFRNNPQLNEQTNKIVNENIVDLVDELKPVIIETVSEIVFASYIQKCRQSDPDVKHCYINAIEQIKSHFDQGVPEFSIPPMNPLVVPEVSLVNGGSFKATFKDIKIYHLQELKVLDIDIDLNNNQARVKLLLPKLRITSNYDITGKILFLQLNGNGSADGNLTNVSVDVELQGERYKKGGQEYIKFSSMEINEKLHQPVFRFEGLFRENPELTEQTNKVVNENIDEILDELRPAIHIAISEAVLGIIKPMFEKFSVKELFPE</sequence>
<dbReference type="AlphaFoldDB" id="A0A482W9W1"/>
<dbReference type="GO" id="GO:0005615">
    <property type="term" value="C:extracellular space"/>
    <property type="evidence" value="ECO:0007669"/>
    <property type="project" value="TreeGrafter"/>
</dbReference>
<evidence type="ECO:0000256" key="2">
    <source>
        <dbReference type="ARBA" id="ARBA00023108"/>
    </source>
</evidence>
<comment type="caution">
    <text evidence="5">The sequence shown here is derived from an EMBL/GenBank/DDBJ whole genome shotgun (WGS) entry which is preliminary data.</text>
</comment>
<evidence type="ECO:0000256" key="1">
    <source>
        <dbReference type="ARBA" id="ARBA00022729"/>
    </source>
</evidence>
<dbReference type="GO" id="GO:0007623">
    <property type="term" value="P:circadian rhythm"/>
    <property type="evidence" value="ECO:0007669"/>
    <property type="project" value="UniProtKB-ARBA"/>
</dbReference>
<evidence type="ECO:0000256" key="4">
    <source>
        <dbReference type="SAM" id="SignalP"/>
    </source>
</evidence>
<gene>
    <name evidence="5" type="ORF">BDFB_009446</name>
</gene>
<evidence type="ECO:0000256" key="3">
    <source>
        <dbReference type="ARBA" id="ARBA00060902"/>
    </source>
</evidence>
<dbReference type="Gene3D" id="3.15.10.30">
    <property type="entry name" value="Haemolymph juvenile hormone binding protein"/>
    <property type="match status" value="2"/>
</dbReference>
<reference evidence="5 6" key="1">
    <citation type="submission" date="2017-03" db="EMBL/GenBank/DDBJ databases">
        <title>Genome of the blue death feigning beetle - Asbolus verrucosus.</title>
        <authorList>
            <person name="Rider S.D."/>
        </authorList>
    </citation>
    <scope>NUCLEOTIDE SEQUENCE [LARGE SCALE GENOMIC DNA]</scope>
    <source>
        <strain evidence="5">Butters</strain>
        <tissue evidence="5">Head and leg muscle</tissue>
    </source>
</reference>
<dbReference type="Pfam" id="PF06585">
    <property type="entry name" value="JHBP"/>
    <property type="match status" value="2"/>
</dbReference>
<accession>A0A482W9W1</accession>
<keyword evidence="6" id="KW-1185">Reference proteome</keyword>
<keyword evidence="1 4" id="KW-0732">Signal</keyword>
<feature type="signal peptide" evidence="4">
    <location>
        <begin position="1"/>
        <end position="20"/>
    </location>
</feature>
<keyword evidence="2" id="KW-0090">Biological rhythms</keyword>
<dbReference type="STRING" id="1661398.A0A482W9W1"/>
<comment type="similarity">
    <text evidence="3">Belongs to the TO family.</text>
</comment>
<dbReference type="EMBL" id="QDEB01012393">
    <property type="protein sequence ID" value="RZC41970.1"/>
    <property type="molecule type" value="Genomic_DNA"/>
</dbReference>
<evidence type="ECO:0000313" key="6">
    <source>
        <dbReference type="Proteomes" id="UP000292052"/>
    </source>
</evidence>
<feature type="chain" id="PRO_5019868652" evidence="4">
    <location>
        <begin position="21"/>
        <end position="450"/>
    </location>
</feature>
<organism evidence="5 6">
    <name type="scientific">Asbolus verrucosus</name>
    <name type="common">Desert ironclad beetle</name>
    <dbReference type="NCBI Taxonomy" id="1661398"/>
    <lineage>
        <taxon>Eukaryota</taxon>
        <taxon>Metazoa</taxon>
        <taxon>Ecdysozoa</taxon>
        <taxon>Arthropoda</taxon>
        <taxon>Hexapoda</taxon>
        <taxon>Insecta</taxon>
        <taxon>Pterygota</taxon>
        <taxon>Neoptera</taxon>
        <taxon>Endopterygota</taxon>
        <taxon>Coleoptera</taxon>
        <taxon>Polyphaga</taxon>
        <taxon>Cucujiformia</taxon>
        <taxon>Tenebrionidae</taxon>
        <taxon>Pimeliinae</taxon>
        <taxon>Asbolus</taxon>
    </lineage>
</organism>
<dbReference type="PANTHER" id="PTHR11008:SF14">
    <property type="entry name" value="CIRCADIAN CLOCK-CONTROLLED PROTEIN-LIKE PROTEIN"/>
    <property type="match status" value="1"/>
</dbReference>
<name>A0A482W9W1_ASBVE</name>
<dbReference type="InterPro" id="IPR038606">
    <property type="entry name" value="To_sf"/>
</dbReference>
<proteinExistence type="inferred from homology"/>
<evidence type="ECO:0000313" key="5">
    <source>
        <dbReference type="EMBL" id="RZC41970.1"/>
    </source>
</evidence>
<dbReference type="InterPro" id="IPR010562">
    <property type="entry name" value="Haemolymph_juvenile_hormone-bd"/>
</dbReference>
<dbReference type="PANTHER" id="PTHR11008">
    <property type="entry name" value="PROTEIN TAKEOUT-LIKE PROTEIN"/>
    <property type="match status" value="1"/>
</dbReference>